<dbReference type="InterPro" id="IPR039420">
    <property type="entry name" value="WalR-like"/>
</dbReference>
<dbReference type="InterPro" id="IPR001867">
    <property type="entry name" value="OmpR/PhoB-type_DNA-bd"/>
</dbReference>
<dbReference type="GO" id="GO:0006355">
    <property type="term" value="P:regulation of DNA-templated transcription"/>
    <property type="evidence" value="ECO:0007669"/>
    <property type="project" value="InterPro"/>
</dbReference>
<dbReference type="Pfam" id="PF00486">
    <property type="entry name" value="Trans_reg_C"/>
    <property type="match status" value="1"/>
</dbReference>
<evidence type="ECO:0000259" key="5">
    <source>
        <dbReference type="PROSITE" id="PS51755"/>
    </source>
</evidence>
<dbReference type="SUPFAM" id="SSF52172">
    <property type="entry name" value="CheY-like"/>
    <property type="match status" value="1"/>
</dbReference>
<dbReference type="GO" id="GO:0000156">
    <property type="term" value="F:phosphorelay response regulator activity"/>
    <property type="evidence" value="ECO:0007669"/>
    <property type="project" value="TreeGrafter"/>
</dbReference>
<organism evidence="6 7">
    <name type="scientific">Lentzea waywayandensis</name>
    <dbReference type="NCBI Taxonomy" id="84724"/>
    <lineage>
        <taxon>Bacteria</taxon>
        <taxon>Bacillati</taxon>
        <taxon>Actinomycetota</taxon>
        <taxon>Actinomycetes</taxon>
        <taxon>Pseudonocardiales</taxon>
        <taxon>Pseudonocardiaceae</taxon>
        <taxon>Lentzea</taxon>
    </lineage>
</organism>
<dbReference type="Gene3D" id="6.10.250.690">
    <property type="match status" value="1"/>
</dbReference>
<evidence type="ECO:0000256" key="3">
    <source>
        <dbReference type="PROSITE-ProRule" id="PRU01091"/>
    </source>
</evidence>
<dbReference type="GO" id="GO:0032993">
    <property type="term" value="C:protein-DNA complex"/>
    <property type="evidence" value="ECO:0007669"/>
    <property type="project" value="TreeGrafter"/>
</dbReference>
<dbReference type="CDD" id="cd17624">
    <property type="entry name" value="REC_OmpR_PmrA-like"/>
    <property type="match status" value="1"/>
</dbReference>
<dbReference type="AlphaFoldDB" id="A0A1I6FDN0"/>
<protein>
    <submittedName>
        <fullName evidence="6">Two-component system, OmpR family, copper resistance phosphate regulon response regulator CusR</fullName>
    </submittedName>
</protein>
<dbReference type="Pfam" id="PF00072">
    <property type="entry name" value="Response_reg"/>
    <property type="match status" value="1"/>
</dbReference>
<evidence type="ECO:0000256" key="2">
    <source>
        <dbReference type="PROSITE-ProRule" id="PRU00169"/>
    </source>
</evidence>
<evidence type="ECO:0000256" key="1">
    <source>
        <dbReference type="ARBA" id="ARBA00023125"/>
    </source>
</evidence>
<feature type="domain" description="OmpR/PhoB-type" evidence="5">
    <location>
        <begin position="124"/>
        <end position="219"/>
    </location>
</feature>
<dbReference type="InterPro" id="IPR011006">
    <property type="entry name" value="CheY-like_superfamily"/>
</dbReference>
<dbReference type="PANTHER" id="PTHR48111">
    <property type="entry name" value="REGULATOR OF RPOS"/>
    <property type="match status" value="1"/>
</dbReference>
<dbReference type="SMART" id="SM00862">
    <property type="entry name" value="Trans_reg_C"/>
    <property type="match status" value="1"/>
</dbReference>
<dbReference type="OrthoDB" id="9802426at2"/>
<keyword evidence="2" id="KW-0597">Phosphoprotein</keyword>
<gene>
    <name evidence="6" type="ORF">SAMN04488564_112187</name>
</gene>
<dbReference type="PROSITE" id="PS50110">
    <property type="entry name" value="RESPONSE_REGULATORY"/>
    <property type="match status" value="1"/>
</dbReference>
<dbReference type="Gene3D" id="1.10.10.10">
    <property type="entry name" value="Winged helix-like DNA-binding domain superfamily/Winged helix DNA-binding domain"/>
    <property type="match status" value="1"/>
</dbReference>
<dbReference type="PANTHER" id="PTHR48111:SF36">
    <property type="entry name" value="TRANSCRIPTIONAL REGULATORY PROTEIN CUTR"/>
    <property type="match status" value="1"/>
</dbReference>
<feature type="domain" description="Response regulatory" evidence="4">
    <location>
        <begin position="2"/>
        <end position="116"/>
    </location>
</feature>
<dbReference type="STRING" id="84724.SAMN04488564_112187"/>
<evidence type="ECO:0000313" key="6">
    <source>
        <dbReference type="EMBL" id="SFR28076.1"/>
    </source>
</evidence>
<sequence>MRVLLVEDDHELGQAVVSGLRAGGFAVDWAAGLADADLKHSVHTYDCVVLDRGLPDGDGLGLLRGWRSRHERTPVLVLTALDAVPDRIAGFADGADDYLGKPFAMDELVVRVGALCRRAEPPRETVLRLLGVEMDLPRRRVRRDGVLLSLTSKEFAVLELLLTRAGHVVSRSEFIEHCWDEMAEPMSNVVDVVVTQLRRKLGEPPFVATVRGAGFIVGATE</sequence>
<feature type="modified residue" description="4-aspartylphosphate" evidence="2">
    <location>
        <position position="51"/>
    </location>
</feature>
<evidence type="ECO:0000313" key="7">
    <source>
        <dbReference type="Proteomes" id="UP000198583"/>
    </source>
</evidence>
<proteinExistence type="predicted"/>
<dbReference type="EMBL" id="FOYL01000012">
    <property type="protein sequence ID" value="SFR28076.1"/>
    <property type="molecule type" value="Genomic_DNA"/>
</dbReference>
<dbReference type="PROSITE" id="PS51755">
    <property type="entry name" value="OMPR_PHOB"/>
    <property type="match status" value="1"/>
</dbReference>
<dbReference type="RefSeq" id="WP_093603748.1">
    <property type="nucleotide sequence ID" value="NZ_FOYL01000012.1"/>
</dbReference>
<feature type="DNA-binding region" description="OmpR/PhoB-type" evidence="3">
    <location>
        <begin position="124"/>
        <end position="219"/>
    </location>
</feature>
<dbReference type="SMART" id="SM00448">
    <property type="entry name" value="REC"/>
    <property type="match status" value="1"/>
</dbReference>
<dbReference type="GO" id="GO:0005829">
    <property type="term" value="C:cytosol"/>
    <property type="evidence" value="ECO:0007669"/>
    <property type="project" value="TreeGrafter"/>
</dbReference>
<dbReference type="CDD" id="cd00383">
    <property type="entry name" value="trans_reg_C"/>
    <property type="match status" value="1"/>
</dbReference>
<dbReference type="Proteomes" id="UP000198583">
    <property type="component" value="Unassembled WGS sequence"/>
</dbReference>
<keyword evidence="1 3" id="KW-0238">DNA-binding</keyword>
<name>A0A1I6FDN0_9PSEU</name>
<keyword evidence="7" id="KW-1185">Reference proteome</keyword>
<dbReference type="GO" id="GO:0000976">
    <property type="term" value="F:transcription cis-regulatory region binding"/>
    <property type="evidence" value="ECO:0007669"/>
    <property type="project" value="TreeGrafter"/>
</dbReference>
<accession>A0A1I6FDN0</accession>
<reference evidence="7" key="1">
    <citation type="submission" date="2016-10" db="EMBL/GenBank/DDBJ databases">
        <authorList>
            <person name="Varghese N."/>
            <person name="Submissions S."/>
        </authorList>
    </citation>
    <scope>NUCLEOTIDE SEQUENCE [LARGE SCALE GENOMIC DNA]</scope>
    <source>
        <strain evidence="7">DSM 44232</strain>
    </source>
</reference>
<dbReference type="InterPro" id="IPR001789">
    <property type="entry name" value="Sig_transdc_resp-reg_receiver"/>
</dbReference>
<evidence type="ECO:0000259" key="4">
    <source>
        <dbReference type="PROSITE" id="PS50110"/>
    </source>
</evidence>
<dbReference type="InterPro" id="IPR036388">
    <property type="entry name" value="WH-like_DNA-bd_sf"/>
</dbReference>
<dbReference type="Gene3D" id="3.40.50.2300">
    <property type="match status" value="1"/>
</dbReference>